<sequence>YCARGQAENLIKRHKTQLASDRTSCRSANANQTRLILHTAAYWLMWRVQQAIPKATSLATAEFATLRLRLLKVAARVIETASRIRVAFASACPDAGVFKAIATSLRPAPT</sequence>
<gene>
    <name evidence="2" type="ORF">WB403_48945</name>
</gene>
<evidence type="ECO:0000313" key="3">
    <source>
        <dbReference type="Proteomes" id="UP001365781"/>
    </source>
</evidence>
<feature type="domain" description="Transposase DDE" evidence="1">
    <location>
        <begin position="1"/>
        <end position="108"/>
    </location>
</feature>
<protein>
    <submittedName>
        <fullName evidence="2">Transposase</fullName>
    </submittedName>
</protein>
<name>A0ABU8GX67_9ACTN</name>
<evidence type="ECO:0000259" key="1">
    <source>
        <dbReference type="Pfam" id="PF13701"/>
    </source>
</evidence>
<dbReference type="EMBL" id="JBBAYM010000125">
    <property type="protein sequence ID" value="MEI5617036.1"/>
    <property type="molecule type" value="Genomic_DNA"/>
</dbReference>
<proteinExistence type="predicted"/>
<organism evidence="2 3">
    <name type="scientific">Streptomyces brasiliscabiei</name>
    <dbReference type="NCBI Taxonomy" id="2736302"/>
    <lineage>
        <taxon>Bacteria</taxon>
        <taxon>Bacillati</taxon>
        <taxon>Actinomycetota</taxon>
        <taxon>Actinomycetes</taxon>
        <taxon>Kitasatosporales</taxon>
        <taxon>Streptomycetaceae</taxon>
        <taxon>Streptomyces</taxon>
    </lineage>
</organism>
<feature type="non-terminal residue" evidence="2">
    <location>
        <position position="1"/>
    </location>
</feature>
<comment type="caution">
    <text evidence="2">The sequence shown here is derived from an EMBL/GenBank/DDBJ whole genome shotgun (WGS) entry which is preliminary data.</text>
</comment>
<dbReference type="Pfam" id="PF13701">
    <property type="entry name" value="DDE_Tnp_1_4"/>
    <property type="match status" value="1"/>
</dbReference>
<reference evidence="2 3" key="1">
    <citation type="submission" date="2024-03" db="EMBL/GenBank/DDBJ databases">
        <title>First Report of Pectobacterium brasiliscabiei causing potato scab in china.</title>
        <authorList>
            <person name="Handique U."/>
        </authorList>
    </citation>
    <scope>NUCLEOTIDE SEQUENCE [LARGE SCALE GENOMIC DNA]</scope>
    <source>
        <strain evidence="2 3">ZRIMU1503</strain>
    </source>
</reference>
<accession>A0ABU8GX67</accession>
<evidence type="ECO:0000313" key="2">
    <source>
        <dbReference type="EMBL" id="MEI5617036.1"/>
    </source>
</evidence>
<keyword evidence="3" id="KW-1185">Reference proteome</keyword>
<dbReference type="InterPro" id="IPR025668">
    <property type="entry name" value="Tnp_DDE_dom"/>
</dbReference>
<dbReference type="Proteomes" id="UP001365781">
    <property type="component" value="Unassembled WGS sequence"/>
</dbReference>